<dbReference type="AlphaFoldDB" id="A0A4V1ZC67"/>
<dbReference type="RefSeq" id="WP_129875857.1">
    <property type="nucleotide sequence ID" value="NZ_SEWG01000002.1"/>
</dbReference>
<evidence type="ECO:0000313" key="2">
    <source>
        <dbReference type="Proteomes" id="UP000293331"/>
    </source>
</evidence>
<name>A0A4V1ZC67_9SPHI</name>
<reference evidence="1 2" key="1">
    <citation type="submission" date="2019-02" db="EMBL/GenBank/DDBJ databases">
        <title>Bacterial novel species Mucilaginibacter sp. 17JY9-4 isolated from soil.</title>
        <authorList>
            <person name="Jung H.-Y."/>
        </authorList>
    </citation>
    <scope>NUCLEOTIDE SEQUENCE [LARGE SCALE GENOMIC DNA]</scope>
    <source>
        <strain evidence="1 2">17JY9-4</strain>
    </source>
</reference>
<organism evidence="1 2">
    <name type="scientific">Mucilaginibacter terrigena</name>
    <dbReference type="NCBI Taxonomy" id="2492395"/>
    <lineage>
        <taxon>Bacteria</taxon>
        <taxon>Pseudomonadati</taxon>
        <taxon>Bacteroidota</taxon>
        <taxon>Sphingobacteriia</taxon>
        <taxon>Sphingobacteriales</taxon>
        <taxon>Sphingobacteriaceae</taxon>
        <taxon>Mucilaginibacter</taxon>
    </lineage>
</organism>
<gene>
    <name evidence="1" type="ORF">EWM62_06575</name>
</gene>
<dbReference type="EMBL" id="SEWG01000002">
    <property type="protein sequence ID" value="RYU91600.1"/>
    <property type="molecule type" value="Genomic_DNA"/>
</dbReference>
<keyword evidence="2" id="KW-1185">Reference proteome</keyword>
<sequence>MMNQLKNFNFISSNELTVVKTSFINFTYEIRDEQYAYALISDPDKFIGTLNNTWTFEKDSSWDGKFTKILIKNITAENVGFFTFEENSKNLLLEMNNGFKAELVKTSYLMGMKSDYVWRNASFGDILTLKESTWSGKKPIKIILNAPLSKSPTEMELMLLYGVAYSLTNRFRYIKLPLGLY</sequence>
<proteinExistence type="predicted"/>
<dbReference type="Proteomes" id="UP000293331">
    <property type="component" value="Unassembled WGS sequence"/>
</dbReference>
<dbReference type="OrthoDB" id="793810at2"/>
<comment type="caution">
    <text evidence="1">The sequence shown here is derived from an EMBL/GenBank/DDBJ whole genome shotgun (WGS) entry which is preliminary data.</text>
</comment>
<evidence type="ECO:0000313" key="1">
    <source>
        <dbReference type="EMBL" id="RYU91600.1"/>
    </source>
</evidence>
<accession>A0A4V1ZC67</accession>
<protein>
    <submittedName>
        <fullName evidence="1">Uncharacterized protein</fullName>
    </submittedName>
</protein>